<reference evidence="1 2" key="1">
    <citation type="journal article" date="2021" name="Elife">
        <title>Chloroplast acquisition without the gene transfer in kleptoplastic sea slugs, Plakobranchus ocellatus.</title>
        <authorList>
            <person name="Maeda T."/>
            <person name="Takahashi S."/>
            <person name="Yoshida T."/>
            <person name="Shimamura S."/>
            <person name="Takaki Y."/>
            <person name="Nagai Y."/>
            <person name="Toyoda A."/>
            <person name="Suzuki Y."/>
            <person name="Arimoto A."/>
            <person name="Ishii H."/>
            <person name="Satoh N."/>
            <person name="Nishiyama T."/>
            <person name="Hasebe M."/>
            <person name="Maruyama T."/>
            <person name="Minagawa J."/>
            <person name="Obokata J."/>
            <person name="Shigenobu S."/>
        </authorList>
    </citation>
    <scope>NUCLEOTIDE SEQUENCE [LARGE SCALE GENOMIC DNA]</scope>
</reference>
<name>A0AAV4DRV8_9GAST</name>
<sequence>MRKWRIVTYRAKELFSPQCQYESQEADCSSHLQLDSTLKMKFGIAFVAICLVLGISEGGKLEQEDPATIFLYGAGFTPDMSPEQIHSRVAEIGNNIKGLLDKVIDFIRKFDGQTLRQALNNLNQRIDARVVVIEGLSRDEVPNYLVKSFQEMKEEIVEMVSKSVPVASLDGWEEFSEEVDTIIMNAVQDYMDNYEDLSDEEFKEAVTNDAENLKDEIDQTFGDVKDLRPEDVIYELDYLKDSIDATVENLRNTGYFGLKAIVNSFLPNY</sequence>
<comment type="caution">
    <text evidence="1">The sequence shown here is derived from an EMBL/GenBank/DDBJ whole genome shotgun (WGS) entry which is preliminary data.</text>
</comment>
<organism evidence="1 2">
    <name type="scientific">Plakobranchus ocellatus</name>
    <dbReference type="NCBI Taxonomy" id="259542"/>
    <lineage>
        <taxon>Eukaryota</taxon>
        <taxon>Metazoa</taxon>
        <taxon>Spiralia</taxon>
        <taxon>Lophotrochozoa</taxon>
        <taxon>Mollusca</taxon>
        <taxon>Gastropoda</taxon>
        <taxon>Heterobranchia</taxon>
        <taxon>Euthyneura</taxon>
        <taxon>Panpulmonata</taxon>
        <taxon>Sacoglossa</taxon>
        <taxon>Placobranchoidea</taxon>
        <taxon>Plakobranchidae</taxon>
        <taxon>Plakobranchus</taxon>
    </lineage>
</organism>
<protein>
    <recommendedName>
        <fullName evidence="3">SXP/RAL-2 family protein Ani s 5-like cation-binding domain-containing protein</fullName>
    </recommendedName>
</protein>
<proteinExistence type="predicted"/>
<evidence type="ECO:0000313" key="2">
    <source>
        <dbReference type="Proteomes" id="UP000735302"/>
    </source>
</evidence>
<dbReference type="AlphaFoldDB" id="A0AAV4DRV8"/>
<dbReference type="EMBL" id="BLXT01008249">
    <property type="protein sequence ID" value="GFO47053.1"/>
    <property type="molecule type" value="Genomic_DNA"/>
</dbReference>
<evidence type="ECO:0000313" key="1">
    <source>
        <dbReference type="EMBL" id="GFO47053.1"/>
    </source>
</evidence>
<keyword evidence="2" id="KW-1185">Reference proteome</keyword>
<dbReference type="Proteomes" id="UP000735302">
    <property type="component" value="Unassembled WGS sequence"/>
</dbReference>
<evidence type="ECO:0008006" key="3">
    <source>
        <dbReference type="Google" id="ProtNLM"/>
    </source>
</evidence>
<gene>
    <name evidence="1" type="ORF">PoB_007355800</name>
</gene>
<accession>A0AAV4DRV8</accession>